<dbReference type="Pfam" id="PF00156">
    <property type="entry name" value="Pribosyltran"/>
    <property type="match status" value="1"/>
</dbReference>
<dbReference type="GO" id="GO:0016208">
    <property type="term" value="F:AMP binding"/>
    <property type="evidence" value="ECO:0007669"/>
    <property type="project" value="TreeGrafter"/>
</dbReference>
<dbReference type="Proteomes" id="UP000681722">
    <property type="component" value="Unassembled WGS sequence"/>
</dbReference>
<dbReference type="Gene3D" id="3.40.50.2020">
    <property type="match status" value="1"/>
</dbReference>
<dbReference type="EMBL" id="CAJNOK010028359">
    <property type="protein sequence ID" value="CAF1433496.1"/>
    <property type="molecule type" value="Genomic_DNA"/>
</dbReference>
<dbReference type="GO" id="GO:0005737">
    <property type="term" value="C:cytoplasm"/>
    <property type="evidence" value="ECO:0007669"/>
    <property type="project" value="UniProtKB-SubCell"/>
</dbReference>
<name>A0A815XYT1_9BILA</name>
<comment type="subcellular location">
    <subcellularLocation>
        <location evidence="3">Cytoplasm</location>
    </subcellularLocation>
</comment>
<evidence type="ECO:0000256" key="8">
    <source>
        <dbReference type="ARBA" id="ARBA00022490"/>
    </source>
</evidence>
<keyword evidence="8" id="KW-0963">Cytoplasm</keyword>
<evidence type="ECO:0000259" key="12">
    <source>
        <dbReference type="Pfam" id="PF00156"/>
    </source>
</evidence>
<dbReference type="GO" id="GO:0003999">
    <property type="term" value="F:adenine phosphoribosyltransferase activity"/>
    <property type="evidence" value="ECO:0007669"/>
    <property type="project" value="UniProtKB-EC"/>
</dbReference>
<evidence type="ECO:0000256" key="2">
    <source>
        <dbReference type="ARBA" id="ARBA00003968"/>
    </source>
</evidence>
<evidence type="ECO:0000256" key="5">
    <source>
        <dbReference type="ARBA" id="ARBA00008391"/>
    </source>
</evidence>
<dbReference type="EC" id="2.4.2.7" evidence="7"/>
<dbReference type="Proteomes" id="UP000682733">
    <property type="component" value="Unassembled WGS sequence"/>
</dbReference>
<keyword evidence="10" id="KW-0808">Transferase</keyword>
<dbReference type="Proteomes" id="UP000677228">
    <property type="component" value="Unassembled WGS sequence"/>
</dbReference>
<evidence type="ECO:0000256" key="6">
    <source>
        <dbReference type="ARBA" id="ARBA00011738"/>
    </source>
</evidence>
<evidence type="ECO:0000256" key="7">
    <source>
        <dbReference type="ARBA" id="ARBA00011893"/>
    </source>
</evidence>
<keyword evidence="17" id="KW-1185">Reference proteome</keyword>
<dbReference type="CDD" id="cd06223">
    <property type="entry name" value="PRTases_typeI"/>
    <property type="match status" value="1"/>
</dbReference>
<evidence type="ECO:0000313" key="17">
    <source>
        <dbReference type="Proteomes" id="UP000663829"/>
    </source>
</evidence>
<evidence type="ECO:0000256" key="4">
    <source>
        <dbReference type="ARBA" id="ARBA00004659"/>
    </source>
</evidence>
<dbReference type="OrthoDB" id="363185at2759"/>
<feature type="domain" description="Phosphoribosyltransferase" evidence="12">
    <location>
        <begin position="11"/>
        <end position="133"/>
    </location>
</feature>
<dbReference type="PANTHER" id="PTHR32315:SF3">
    <property type="entry name" value="ADENINE PHOSPHORIBOSYLTRANSFERASE"/>
    <property type="match status" value="1"/>
</dbReference>
<keyword evidence="9" id="KW-0328">Glycosyltransferase</keyword>
<comment type="catalytic activity">
    <reaction evidence="1">
        <text>AMP + diphosphate = 5-phospho-alpha-D-ribose 1-diphosphate + adenine</text>
        <dbReference type="Rhea" id="RHEA:16609"/>
        <dbReference type="ChEBI" id="CHEBI:16708"/>
        <dbReference type="ChEBI" id="CHEBI:33019"/>
        <dbReference type="ChEBI" id="CHEBI:58017"/>
        <dbReference type="ChEBI" id="CHEBI:456215"/>
        <dbReference type="EC" id="2.4.2.7"/>
    </reaction>
</comment>
<evidence type="ECO:0000313" key="14">
    <source>
        <dbReference type="EMBL" id="CAF1563802.1"/>
    </source>
</evidence>
<evidence type="ECO:0000313" key="15">
    <source>
        <dbReference type="EMBL" id="CAF4231240.1"/>
    </source>
</evidence>
<comment type="pathway">
    <text evidence="4">Purine metabolism; AMP biosynthesis via salvage pathway; AMP from adenine: step 1/1.</text>
</comment>
<dbReference type="EMBL" id="CAJNOQ010028737">
    <property type="protein sequence ID" value="CAF1563802.1"/>
    <property type="molecule type" value="Genomic_DNA"/>
</dbReference>
<organism evidence="14 17">
    <name type="scientific">Didymodactylos carnosus</name>
    <dbReference type="NCBI Taxonomy" id="1234261"/>
    <lineage>
        <taxon>Eukaryota</taxon>
        <taxon>Metazoa</taxon>
        <taxon>Spiralia</taxon>
        <taxon>Gnathifera</taxon>
        <taxon>Rotifera</taxon>
        <taxon>Eurotatoria</taxon>
        <taxon>Bdelloidea</taxon>
        <taxon>Philodinida</taxon>
        <taxon>Philodinidae</taxon>
        <taxon>Didymodactylos</taxon>
    </lineage>
</organism>
<dbReference type="EMBL" id="CAJOBC010094506">
    <property type="protein sequence ID" value="CAF4425571.1"/>
    <property type="molecule type" value="Genomic_DNA"/>
</dbReference>
<protein>
    <recommendedName>
        <fullName evidence="7">adenine phosphoribosyltransferase</fullName>
        <ecNumber evidence="7">2.4.2.7</ecNumber>
    </recommendedName>
</protein>
<sequence length="167" mass="18352">MCSDILGIFINPEAHRALIDVLIARIKKYGDKVNAIAACEARGFIFGPQIALELKLPFIPVRKHGKLPGPVCVTEYELEYGNDTVEIQKNVLKPGNKVILLDDLLATGGTLSAAKRLIEQIGCEVLEIFVVIELLGLKGRERLNGNVSSLMHFSEQDLEELAKNITS</sequence>
<dbReference type="InterPro" id="IPR000836">
    <property type="entry name" value="PRTase_dom"/>
</dbReference>
<accession>A0A815XYT1</accession>
<dbReference type="InterPro" id="IPR029057">
    <property type="entry name" value="PRTase-like"/>
</dbReference>
<dbReference type="NCBIfam" id="NF002636">
    <property type="entry name" value="PRK02304.1-5"/>
    <property type="match status" value="1"/>
</dbReference>
<dbReference type="GO" id="GO:0002055">
    <property type="term" value="F:adenine binding"/>
    <property type="evidence" value="ECO:0007669"/>
    <property type="project" value="TreeGrafter"/>
</dbReference>
<evidence type="ECO:0000256" key="10">
    <source>
        <dbReference type="ARBA" id="ARBA00022679"/>
    </source>
</evidence>
<dbReference type="GO" id="GO:0006166">
    <property type="term" value="P:purine ribonucleoside salvage"/>
    <property type="evidence" value="ECO:0007669"/>
    <property type="project" value="UniProtKB-KW"/>
</dbReference>
<evidence type="ECO:0000313" key="16">
    <source>
        <dbReference type="EMBL" id="CAF4425571.1"/>
    </source>
</evidence>
<evidence type="ECO:0000256" key="3">
    <source>
        <dbReference type="ARBA" id="ARBA00004496"/>
    </source>
</evidence>
<comment type="subunit">
    <text evidence="6">Homodimer.</text>
</comment>
<dbReference type="Proteomes" id="UP000663829">
    <property type="component" value="Unassembled WGS sequence"/>
</dbReference>
<proteinExistence type="inferred from homology"/>
<evidence type="ECO:0000313" key="13">
    <source>
        <dbReference type="EMBL" id="CAF1433496.1"/>
    </source>
</evidence>
<comment type="function">
    <text evidence="2">Catalyzes a salvage reaction resulting in the formation of AMP, that is energically less costly than de novo synthesis.</text>
</comment>
<comment type="similarity">
    <text evidence="5">Belongs to the purine/pyrimidine phosphoribosyltransferase family.</text>
</comment>
<dbReference type="GO" id="GO:0044209">
    <property type="term" value="P:AMP salvage"/>
    <property type="evidence" value="ECO:0007669"/>
    <property type="project" value="TreeGrafter"/>
</dbReference>
<dbReference type="FunFam" id="3.40.50.2020:FF:000004">
    <property type="entry name" value="Adenine phosphoribosyltransferase"/>
    <property type="match status" value="1"/>
</dbReference>
<evidence type="ECO:0000256" key="11">
    <source>
        <dbReference type="ARBA" id="ARBA00022726"/>
    </source>
</evidence>
<evidence type="ECO:0000256" key="1">
    <source>
        <dbReference type="ARBA" id="ARBA00000868"/>
    </source>
</evidence>
<evidence type="ECO:0000256" key="9">
    <source>
        <dbReference type="ARBA" id="ARBA00022676"/>
    </source>
</evidence>
<gene>
    <name evidence="14" type="ORF">GPM918_LOCUS39940</name>
    <name evidence="13" type="ORF">OVA965_LOCUS34145</name>
    <name evidence="16" type="ORF">SRO942_LOCUS40847</name>
    <name evidence="15" type="ORF">TMI583_LOCUS35057</name>
</gene>
<dbReference type="SUPFAM" id="SSF53271">
    <property type="entry name" value="PRTase-like"/>
    <property type="match status" value="1"/>
</dbReference>
<dbReference type="PANTHER" id="PTHR32315">
    <property type="entry name" value="ADENINE PHOSPHORIBOSYLTRANSFERASE"/>
    <property type="match status" value="1"/>
</dbReference>
<reference evidence="14" key="1">
    <citation type="submission" date="2021-02" db="EMBL/GenBank/DDBJ databases">
        <authorList>
            <person name="Nowell W R."/>
        </authorList>
    </citation>
    <scope>NUCLEOTIDE SEQUENCE</scope>
</reference>
<comment type="caution">
    <text evidence="14">The sequence shown here is derived from an EMBL/GenBank/DDBJ whole genome shotgun (WGS) entry which is preliminary data.</text>
</comment>
<dbReference type="InterPro" id="IPR050054">
    <property type="entry name" value="UPRTase/APRTase"/>
</dbReference>
<dbReference type="GO" id="GO:0006168">
    <property type="term" value="P:adenine salvage"/>
    <property type="evidence" value="ECO:0007669"/>
    <property type="project" value="TreeGrafter"/>
</dbReference>
<keyword evidence="11" id="KW-0660">Purine salvage</keyword>
<dbReference type="AlphaFoldDB" id="A0A815XYT1"/>
<dbReference type="EMBL" id="CAJOBA010050149">
    <property type="protein sequence ID" value="CAF4231240.1"/>
    <property type="molecule type" value="Genomic_DNA"/>
</dbReference>